<name>A0ABD1XWH8_9MARC</name>
<feature type="compositionally biased region" description="Polar residues" evidence="9">
    <location>
        <begin position="501"/>
        <end position="511"/>
    </location>
</feature>
<proteinExistence type="inferred from homology"/>
<evidence type="ECO:0000256" key="5">
    <source>
        <dbReference type="ARBA" id="ARBA00023125"/>
    </source>
</evidence>
<feature type="compositionally biased region" description="Polar residues" evidence="9">
    <location>
        <begin position="50"/>
        <end position="68"/>
    </location>
</feature>
<dbReference type="InterPro" id="IPR013088">
    <property type="entry name" value="Znf_NHR/GATA"/>
</dbReference>
<dbReference type="CDD" id="cd00202">
    <property type="entry name" value="ZnF_GATA"/>
    <property type="match status" value="1"/>
</dbReference>
<comment type="caution">
    <text evidence="11">The sequence shown here is derived from an EMBL/GenBank/DDBJ whole genome shotgun (WGS) entry which is preliminary data.</text>
</comment>
<accession>A0ABD1XWH8</accession>
<evidence type="ECO:0000256" key="3">
    <source>
        <dbReference type="ARBA" id="ARBA00022833"/>
    </source>
</evidence>
<feature type="compositionally biased region" description="Low complexity" evidence="9">
    <location>
        <begin position="70"/>
        <end position="90"/>
    </location>
</feature>
<keyword evidence="2 8" id="KW-0863">Zinc-finger</keyword>
<dbReference type="EMBL" id="JBHFFA010000007">
    <property type="protein sequence ID" value="KAL2613307.1"/>
    <property type="molecule type" value="Genomic_DNA"/>
</dbReference>
<evidence type="ECO:0000256" key="8">
    <source>
        <dbReference type="PROSITE-ProRule" id="PRU00094"/>
    </source>
</evidence>
<feature type="region of interest" description="Disordered" evidence="9">
    <location>
        <begin position="464"/>
        <end position="526"/>
    </location>
</feature>
<evidence type="ECO:0000313" key="12">
    <source>
        <dbReference type="Proteomes" id="UP001605036"/>
    </source>
</evidence>
<protein>
    <recommendedName>
        <fullName evidence="10">GATA-type domain-containing protein</fullName>
    </recommendedName>
</protein>
<keyword evidence="6" id="KW-0804">Transcription</keyword>
<keyword evidence="5" id="KW-0238">DNA-binding</keyword>
<evidence type="ECO:0000256" key="4">
    <source>
        <dbReference type="ARBA" id="ARBA00023015"/>
    </source>
</evidence>
<comment type="similarity">
    <text evidence="7">Belongs to the type IV zinc-finger family. Class B subfamily.</text>
</comment>
<feature type="region of interest" description="Disordered" evidence="9">
    <location>
        <begin position="397"/>
        <end position="452"/>
    </location>
</feature>
<keyword evidence="4" id="KW-0805">Transcription regulation</keyword>
<keyword evidence="12" id="KW-1185">Reference proteome</keyword>
<organism evidence="11 12">
    <name type="scientific">Riccia fluitans</name>
    <dbReference type="NCBI Taxonomy" id="41844"/>
    <lineage>
        <taxon>Eukaryota</taxon>
        <taxon>Viridiplantae</taxon>
        <taxon>Streptophyta</taxon>
        <taxon>Embryophyta</taxon>
        <taxon>Marchantiophyta</taxon>
        <taxon>Marchantiopsida</taxon>
        <taxon>Marchantiidae</taxon>
        <taxon>Marchantiales</taxon>
        <taxon>Ricciaceae</taxon>
        <taxon>Riccia</taxon>
    </lineage>
</organism>
<evidence type="ECO:0000259" key="10">
    <source>
        <dbReference type="PROSITE" id="PS50114"/>
    </source>
</evidence>
<dbReference type="PROSITE" id="PS00344">
    <property type="entry name" value="GATA_ZN_FINGER_1"/>
    <property type="match status" value="1"/>
</dbReference>
<dbReference type="InterPro" id="IPR000679">
    <property type="entry name" value="Znf_GATA"/>
</dbReference>
<keyword evidence="3" id="KW-0862">Zinc</keyword>
<dbReference type="PANTHER" id="PTHR46813:SF16">
    <property type="entry name" value="GATA TRANSCRIPTION FACTOR 18"/>
    <property type="match status" value="1"/>
</dbReference>
<gene>
    <name evidence="11" type="ORF">R1flu_024999</name>
</gene>
<feature type="region of interest" description="Disordered" evidence="9">
    <location>
        <begin position="319"/>
        <end position="354"/>
    </location>
</feature>
<evidence type="ECO:0000256" key="7">
    <source>
        <dbReference type="ARBA" id="ARBA00024019"/>
    </source>
</evidence>
<dbReference type="Gene3D" id="3.30.50.10">
    <property type="entry name" value="Erythroid Transcription Factor GATA-1, subunit A"/>
    <property type="match status" value="1"/>
</dbReference>
<dbReference type="GO" id="GO:0008270">
    <property type="term" value="F:zinc ion binding"/>
    <property type="evidence" value="ECO:0007669"/>
    <property type="project" value="UniProtKB-KW"/>
</dbReference>
<dbReference type="GO" id="GO:0003677">
    <property type="term" value="F:DNA binding"/>
    <property type="evidence" value="ECO:0007669"/>
    <property type="project" value="UniProtKB-KW"/>
</dbReference>
<dbReference type="Pfam" id="PF00320">
    <property type="entry name" value="GATA"/>
    <property type="match status" value="1"/>
</dbReference>
<evidence type="ECO:0000256" key="1">
    <source>
        <dbReference type="ARBA" id="ARBA00022723"/>
    </source>
</evidence>
<evidence type="ECO:0000313" key="11">
    <source>
        <dbReference type="EMBL" id="KAL2613307.1"/>
    </source>
</evidence>
<feature type="domain" description="GATA-type" evidence="10">
    <location>
        <begin position="358"/>
        <end position="401"/>
    </location>
</feature>
<keyword evidence="1" id="KW-0479">Metal-binding</keyword>
<dbReference type="AlphaFoldDB" id="A0ABD1XWH8"/>
<evidence type="ECO:0000256" key="6">
    <source>
        <dbReference type="ARBA" id="ARBA00023163"/>
    </source>
</evidence>
<dbReference type="SUPFAM" id="SSF57716">
    <property type="entry name" value="Glucocorticoid receptor-like (DNA-binding domain)"/>
    <property type="match status" value="1"/>
</dbReference>
<evidence type="ECO:0000256" key="9">
    <source>
        <dbReference type="SAM" id="MobiDB-lite"/>
    </source>
</evidence>
<sequence>MLQAPCYSSPVVYGQSHYKKFWLRQTETEDDTPLGTSGATGGATGPQHVANCSQKFSPLPSGFNSMGGASTPSPSQNQGGSSSSSKGTSIPSSSNASLAACANSFNASRKGLISEHVLNQFGDSSEPGAVDCTLSLGTVKRERSEAAAAPTGVSRSGSPAFGEMAHAFCNSESTWIASDTQILFNTRNFPSDCTRDLYPQTTVPARQSRVASEIQNVNHLYCGSVGSAIEGTKSFPRPRKSPLYGDVEKGVVGAAATDAAGGDNCNRDSYRALVPGGGAIGLCRSSSWMPSLVIPETGVQSENLINKYSSETPSPFSTAMIASPLSGDSSVNGEESRFHHRSSSALDIGGNGASSSAKTVSRTCAHCNTQKTPLWRNGPNGPKSLCNACGIRFKKAGKKNPSNGSTSELGSPPPLSPHSLKLSPTATKAVKRKKHNNSQIVAAPGGVSKQSSWALENGTGIARRGYHQPQSEAPHAQPWKKNRSSTAARMEVPERFAVDVNDSTTTESSGSEADENETGGSSGNSSCLTWQHQLSSVAAAAAATTGDAVASVVLQVPSQPTLAFASMDVCDGSPDDHLIKMNDVLSVLSYKRVAQVTSTDVTAEDSGTINAEEAALCLMKLSHGFGLRL</sequence>
<dbReference type="PROSITE" id="PS50114">
    <property type="entry name" value="GATA_ZN_FINGER_2"/>
    <property type="match status" value="1"/>
</dbReference>
<dbReference type="SMART" id="SM00401">
    <property type="entry name" value="ZnF_GATA"/>
    <property type="match status" value="1"/>
</dbReference>
<evidence type="ECO:0000256" key="2">
    <source>
        <dbReference type="ARBA" id="ARBA00022771"/>
    </source>
</evidence>
<feature type="region of interest" description="Disordered" evidence="9">
    <location>
        <begin position="29"/>
        <end position="90"/>
    </location>
</feature>
<reference evidence="11 12" key="1">
    <citation type="submission" date="2024-09" db="EMBL/GenBank/DDBJ databases">
        <title>Chromosome-scale assembly of Riccia fluitans.</title>
        <authorList>
            <person name="Paukszto L."/>
            <person name="Sawicki J."/>
            <person name="Karawczyk K."/>
            <person name="Piernik-Szablinska J."/>
            <person name="Szczecinska M."/>
            <person name="Mazdziarz M."/>
        </authorList>
    </citation>
    <scope>NUCLEOTIDE SEQUENCE [LARGE SCALE GENOMIC DNA]</scope>
    <source>
        <strain evidence="11">Rf_01</strain>
        <tissue evidence="11">Aerial parts of the thallus</tissue>
    </source>
</reference>
<dbReference type="Proteomes" id="UP001605036">
    <property type="component" value="Unassembled WGS sequence"/>
</dbReference>
<dbReference type="PANTHER" id="PTHR46813">
    <property type="entry name" value="GATA TRANSCRIPTION FACTOR 18"/>
    <property type="match status" value="1"/>
</dbReference>